<dbReference type="SUPFAM" id="SSF47384">
    <property type="entry name" value="Homodimeric domain of signal transducing histidine kinase"/>
    <property type="match status" value="1"/>
</dbReference>
<dbReference type="InterPro" id="IPR005467">
    <property type="entry name" value="His_kinase_dom"/>
</dbReference>
<dbReference type="PROSITE" id="PS50109">
    <property type="entry name" value="HIS_KIN"/>
    <property type="match status" value="1"/>
</dbReference>
<evidence type="ECO:0000256" key="7">
    <source>
        <dbReference type="ARBA" id="ARBA00022777"/>
    </source>
</evidence>
<dbReference type="PROSITE" id="PS50885">
    <property type="entry name" value="HAMP"/>
    <property type="match status" value="1"/>
</dbReference>
<keyword evidence="4" id="KW-0597">Phosphoprotein</keyword>
<evidence type="ECO:0000256" key="6">
    <source>
        <dbReference type="ARBA" id="ARBA00022741"/>
    </source>
</evidence>
<evidence type="ECO:0000313" key="14">
    <source>
        <dbReference type="Proteomes" id="UP000539642"/>
    </source>
</evidence>
<keyword evidence="5" id="KW-0808">Transferase</keyword>
<dbReference type="Pfam" id="PF00672">
    <property type="entry name" value="HAMP"/>
    <property type="match status" value="1"/>
</dbReference>
<dbReference type="RefSeq" id="WP_183350751.1">
    <property type="nucleotide sequence ID" value="NZ_JACHEO010000010.1"/>
</dbReference>
<dbReference type="PRINTS" id="PR00344">
    <property type="entry name" value="BCTRLSENSOR"/>
</dbReference>
<dbReference type="InterPro" id="IPR003660">
    <property type="entry name" value="HAMP_dom"/>
</dbReference>
<dbReference type="Proteomes" id="UP000539642">
    <property type="component" value="Unassembled WGS sequence"/>
</dbReference>
<reference evidence="13 14" key="1">
    <citation type="submission" date="2020-08" db="EMBL/GenBank/DDBJ databases">
        <title>Genomic Encyclopedia of Type Strains, Phase IV (KMG-IV): sequencing the most valuable type-strain genomes for metagenomic binning, comparative biology and taxonomic classification.</title>
        <authorList>
            <person name="Goeker M."/>
        </authorList>
    </citation>
    <scope>NUCLEOTIDE SEQUENCE [LARGE SCALE GENOMIC DNA]</scope>
    <source>
        <strain evidence="13 14">DSM 28570</strain>
    </source>
</reference>
<gene>
    <name evidence="13" type="ORF">HNQ81_001953</name>
</gene>
<protein>
    <recommendedName>
        <fullName evidence="3">histidine kinase</fullName>
        <ecNumber evidence="3">2.7.13.3</ecNumber>
    </recommendedName>
</protein>
<keyword evidence="8" id="KW-0067">ATP-binding</keyword>
<dbReference type="GO" id="GO:0016020">
    <property type="term" value="C:membrane"/>
    <property type="evidence" value="ECO:0007669"/>
    <property type="project" value="UniProtKB-SubCell"/>
</dbReference>
<feature type="transmembrane region" description="Helical" evidence="10">
    <location>
        <begin position="13"/>
        <end position="32"/>
    </location>
</feature>
<comment type="subcellular location">
    <subcellularLocation>
        <location evidence="2">Membrane</location>
    </subcellularLocation>
</comment>
<keyword evidence="7 13" id="KW-0418">Kinase</keyword>
<sequence length="480" mass="53289">MASRIHLNLRFKMMFNLGCYILGILGMSLISYNDMETTEDKIGILELAYSLNNIILEARRYEKNYLLYNEAEAFEENGRYLAQARDTEKAILATGGKLKIAPILEELDRQILSYGETMQSLSRQEDRTTAAYAGIVDLLREMGKGMTEKAEELVAFERGQIHSNLNLLKKQLIAWSSLAVALGVVMPILLVFGIFGPLSVIKNATADIALGRFNRIQVINTRDEMQQVMEAFNTMVRELERRQDQLVQSQKLSSIGTLTAGVAHQLNNPLNNISTSCQIALDELETGDLELLQRMLKNIDQETLRARDVVKGLLEFSRVQEFSLRTAPLAETVRRAVRLVQSQIPADIALRVDIPDDLVLPMDTQRMQEVFLNMIINAAQAIGNRGTITITATADDQAGEAIIEVRDTGKGIPREIQGRLFDPFYTTKEEGQGTGLGLSVVYGIIQKHQGHITVESSPGEGAAFFIRLPLATGLTTATTA</sequence>
<comment type="catalytic activity">
    <reaction evidence="1">
        <text>ATP + protein L-histidine = ADP + protein N-phospho-L-histidine.</text>
        <dbReference type="EC" id="2.7.13.3"/>
    </reaction>
</comment>
<keyword evidence="14" id="KW-1185">Reference proteome</keyword>
<evidence type="ECO:0000256" key="5">
    <source>
        <dbReference type="ARBA" id="ARBA00022679"/>
    </source>
</evidence>
<evidence type="ECO:0000256" key="9">
    <source>
        <dbReference type="ARBA" id="ARBA00023012"/>
    </source>
</evidence>
<dbReference type="Gene3D" id="3.30.565.10">
    <property type="entry name" value="Histidine kinase-like ATPase, C-terminal domain"/>
    <property type="match status" value="1"/>
</dbReference>
<feature type="domain" description="HAMP" evidence="12">
    <location>
        <begin position="192"/>
        <end position="244"/>
    </location>
</feature>
<dbReference type="EMBL" id="JACHEO010000010">
    <property type="protein sequence ID" value="MBB5348222.1"/>
    <property type="molecule type" value="Genomic_DNA"/>
</dbReference>
<evidence type="ECO:0000256" key="8">
    <source>
        <dbReference type="ARBA" id="ARBA00022840"/>
    </source>
</evidence>
<keyword evidence="6" id="KW-0547">Nucleotide-binding</keyword>
<feature type="domain" description="Histidine kinase" evidence="11">
    <location>
        <begin position="261"/>
        <end position="472"/>
    </location>
</feature>
<evidence type="ECO:0000256" key="2">
    <source>
        <dbReference type="ARBA" id="ARBA00004370"/>
    </source>
</evidence>
<dbReference type="SMART" id="SM00304">
    <property type="entry name" value="HAMP"/>
    <property type="match status" value="1"/>
</dbReference>
<dbReference type="GO" id="GO:0000155">
    <property type="term" value="F:phosphorelay sensor kinase activity"/>
    <property type="evidence" value="ECO:0007669"/>
    <property type="project" value="InterPro"/>
</dbReference>
<evidence type="ECO:0000259" key="12">
    <source>
        <dbReference type="PROSITE" id="PS50885"/>
    </source>
</evidence>
<dbReference type="CDD" id="cd06225">
    <property type="entry name" value="HAMP"/>
    <property type="match status" value="1"/>
</dbReference>
<dbReference type="SMART" id="SM00387">
    <property type="entry name" value="HATPase_c"/>
    <property type="match status" value="1"/>
</dbReference>
<proteinExistence type="predicted"/>
<dbReference type="Gene3D" id="1.10.287.130">
    <property type="match status" value="1"/>
</dbReference>
<dbReference type="Pfam" id="PF00512">
    <property type="entry name" value="HisKA"/>
    <property type="match status" value="1"/>
</dbReference>
<name>A0A840UR05_9BACT</name>
<dbReference type="Pfam" id="PF02518">
    <property type="entry name" value="HATPase_c"/>
    <property type="match status" value="1"/>
</dbReference>
<dbReference type="InterPro" id="IPR003661">
    <property type="entry name" value="HisK_dim/P_dom"/>
</dbReference>
<evidence type="ECO:0000256" key="10">
    <source>
        <dbReference type="SAM" id="Phobius"/>
    </source>
</evidence>
<keyword evidence="10" id="KW-1133">Transmembrane helix</keyword>
<evidence type="ECO:0000313" key="13">
    <source>
        <dbReference type="EMBL" id="MBB5348222.1"/>
    </source>
</evidence>
<dbReference type="SUPFAM" id="SSF158472">
    <property type="entry name" value="HAMP domain-like"/>
    <property type="match status" value="1"/>
</dbReference>
<accession>A0A840UR05</accession>
<dbReference type="GO" id="GO:0005524">
    <property type="term" value="F:ATP binding"/>
    <property type="evidence" value="ECO:0007669"/>
    <property type="project" value="UniProtKB-KW"/>
</dbReference>
<keyword evidence="9" id="KW-0902">Two-component regulatory system</keyword>
<feature type="transmembrane region" description="Helical" evidence="10">
    <location>
        <begin position="172"/>
        <end position="195"/>
    </location>
</feature>
<dbReference type="InterPro" id="IPR004358">
    <property type="entry name" value="Sig_transdc_His_kin-like_C"/>
</dbReference>
<keyword evidence="10" id="KW-0472">Membrane</keyword>
<dbReference type="Gene3D" id="6.10.340.10">
    <property type="match status" value="1"/>
</dbReference>
<keyword evidence="10" id="KW-0812">Transmembrane</keyword>
<dbReference type="InterPro" id="IPR003594">
    <property type="entry name" value="HATPase_dom"/>
</dbReference>
<dbReference type="EC" id="2.7.13.3" evidence="3"/>
<evidence type="ECO:0000259" key="11">
    <source>
        <dbReference type="PROSITE" id="PS50109"/>
    </source>
</evidence>
<evidence type="ECO:0000256" key="4">
    <source>
        <dbReference type="ARBA" id="ARBA00022553"/>
    </source>
</evidence>
<organism evidence="13 14">
    <name type="scientific">Desulfoprunum benzoelyticum</name>
    <dbReference type="NCBI Taxonomy" id="1506996"/>
    <lineage>
        <taxon>Bacteria</taxon>
        <taxon>Pseudomonadati</taxon>
        <taxon>Thermodesulfobacteriota</taxon>
        <taxon>Desulfobulbia</taxon>
        <taxon>Desulfobulbales</taxon>
        <taxon>Desulfobulbaceae</taxon>
        <taxon>Desulfoprunum</taxon>
    </lineage>
</organism>
<dbReference type="InterPro" id="IPR036890">
    <property type="entry name" value="HATPase_C_sf"/>
</dbReference>
<dbReference type="SMART" id="SM00388">
    <property type="entry name" value="HisKA"/>
    <property type="match status" value="1"/>
</dbReference>
<dbReference type="PANTHER" id="PTHR43065">
    <property type="entry name" value="SENSOR HISTIDINE KINASE"/>
    <property type="match status" value="1"/>
</dbReference>
<dbReference type="AlphaFoldDB" id="A0A840UR05"/>
<dbReference type="InterPro" id="IPR036097">
    <property type="entry name" value="HisK_dim/P_sf"/>
</dbReference>
<dbReference type="PANTHER" id="PTHR43065:SF46">
    <property type="entry name" value="C4-DICARBOXYLATE TRANSPORT SENSOR PROTEIN DCTB"/>
    <property type="match status" value="1"/>
</dbReference>
<evidence type="ECO:0000256" key="1">
    <source>
        <dbReference type="ARBA" id="ARBA00000085"/>
    </source>
</evidence>
<dbReference type="CDD" id="cd00082">
    <property type="entry name" value="HisKA"/>
    <property type="match status" value="1"/>
</dbReference>
<comment type="caution">
    <text evidence="13">The sequence shown here is derived from an EMBL/GenBank/DDBJ whole genome shotgun (WGS) entry which is preliminary data.</text>
</comment>
<dbReference type="SUPFAM" id="SSF55874">
    <property type="entry name" value="ATPase domain of HSP90 chaperone/DNA topoisomerase II/histidine kinase"/>
    <property type="match status" value="1"/>
</dbReference>
<evidence type="ECO:0000256" key="3">
    <source>
        <dbReference type="ARBA" id="ARBA00012438"/>
    </source>
</evidence>